<accession>A0A7J0D0Y2</accession>
<evidence type="ECO:0000256" key="1">
    <source>
        <dbReference type="SAM" id="MobiDB-lite"/>
    </source>
</evidence>
<feature type="domain" description="PLL-like beta propeller" evidence="2">
    <location>
        <begin position="215"/>
        <end position="481"/>
    </location>
</feature>
<feature type="region of interest" description="Disordered" evidence="1">
    <location>
        <begin position="553"/>
        <end position="573"/>
    </location>
</feature>
<gene>
    <name evidence="3" type="ORF">Smic_63800</name>
</gene>
<name>A0A7J0D0Y2_STRMI</name>
<dbReference type="AlphaFoldDB" id="A0A7J0D0Y2"/>
<proteinExistence type="predicted"/>
<dbReference type="InterPro" id="IPR058502">
    <property type="entry name" value="PLL-like_beta-prop"/>
</dbReference>
<dbReference type="Pfam" id="PF26607">
    <property type="entry name" value="DUF8189"/>
    <property type="match status" value="1"/>
</dbReference>
<dbReference type="SUPFAM" id="SSF89372">
    <property type="entry name" value="Fucose-specific lectin"/>
    <property type="match status" value="2"/>
</dbReference>
<organism evidence="3 4">
    <name type="scientific">Streptomyces microflavus</name>
    <name type="common">Streptomyces lipmanii</name>
    <dbReference type="NCBI Taxonomy" id="1919"/>
    <lineage>
        <taxon>Bacteria</taxon>
        <taxon>Bacillati</taxon>
        <taxon>Actinomycetota</taxon>
        <taxon>Actinomycetes</taxon>
        <taxon>Kitasatosporales</taxon>
        <taxon>Streptomycetaceae</taxon>
        <taxon>Streptomyces</taxon>
    </lineage>
</organism>
<sequence>MARSGLYRVFMRLALVVGVWASVIGLTASAAVARPEPVPVPGDDRSGVSRYFSGPQGLAIPTAPCDPAGPSATDGIMAGQLNPQLDAKMAGYLTAYKMSCARMVTQAVKDRGLNPRAAAIAIATIIVETSMNNYSQAVDHTSIGLFQQQDWWGSREQRLNPAYATNAFLDDMERRYPGGSWNNAPIGEVCWRVQQPREDLRHLYGIEAGDATLIANALWSGTSTGPKHPYASGKVVSGRSADGRLEAFAAGADGVYHAWQTAANGAWSPWRSAGGPRNAQLAVASNADGRLELFALSDSTFDHMWQTGPSGGWSAWENFGTGGHRLAAGHNADGRIEVFASNPDGVFHRWQTAPSGGWSGWEGTQGGPANARLAMENAPDGRLEVFALSDSTFEHLYQTRVNGGWSAWENFGTGGRTVAASHNQDGRLEVFASNADGVFHRWQTGPASWSAWTGTGGIPDAELATSRSVDGRVEVFAINATTASHAWQIRPNAEFSQWETFGGGGTSIGTGRNADGRVEVFGTSHAGVYHRWQTGFATWSEWAWLNDSGPSMPQGVVAGPSTPKGLVGGSARR</sequence>
<dbReference type="Gene3D" id="2.120.10.70">
    <property type="entry name" value="Fucose-specific lectin"/>
    <property type="match status" value="2"/>
</dbReference>
<protein>
    <recommendedName>
        <fullName evidence="2">PLL-like beta propeller domain-containing protein</fullName>
    </recommendedName>
</protein>
<evidence type="ECO:0000313" key="4">
    <source>
        <dbReference type="Proteomes" id="UP000498740"/>
    </source>
</evidence>
<dbReference type="EMBL" id="BLWD01000001">
    <property type="protein sequence ID" value="GFN07824.1"/>
    <property type="molecule type" value="Genomic_DNA"/>
</dbReference>
<reference evidence="3 4" key="1">
    <citation type="submission" date="2020-05" db="EMBL/GenBank/DDBJ databases">
        <title>Whole genome shotgun sequence of Streptomyces microflavus NBRC 13062.</title>
        <authorList>
            <person name="Komaki H."/>
            <person name="Tamura T."/>
        </authorList>
    </citation>
    <scope>NUCLEOTIDE SEQUENCE [LARGE SCALE GENOMIC DNA]</scope>
    <source>
        <strain evidence="3 4">NBRC 13062</strain>
    </source>
</reference>
<evidence type="ECO:0000259" key="2">
    <source>
        <dbReference type="Pfam" id="PF26607"/>
    </source>
</evidence>
<comment type="caution">
    <text evidence="3">The sequence shown here is derived from an EMBL/GenBank/DDBJ whole genome shotgun (WGS) entry which is preliminary data.</text>
</comment>
<dbReference type="CDD" id="cd22954">
    <property type="entry name" value="PLL_lectin"/>
    <property type="match status" value="1"/>
</dbReference>
<evidence type="ECO:0000313" key="3">
    <source>
        <dbReference type="EMBL" id="GFN07824.1"/>
    </source>
</evidence>
<dbReference type="Proteomes" id="UP000498740">
    <property type="component" value="Unassembled WGS sequence"/>
</dbReference>
<dbReference type="RefSeq" id="WP_032757162.1">
    <property type="nucleotide sequence ID" value="NZ_BMUG01000013.1"/>
</dbReference>